<feature type="transmembrane region" description="Helical" evidence="1">
    <location>
        <begin position="20"/>
        <end position="43"/>
    </location>
</feature>
<keyword evidence="1" id="KW-0812">Transmembrane</keyword>
<keyword evidence="1" id="KW-1133">Transmembrane helix</keyword>
<keyword evidence="1" id="KW-0472">Membrane</keyword>
<sequence>MLIKLQMYSPCKRKYKAAHICFLSRACTMWDALFVSPHLLIGIDFDKSSTLMLDLLNILSTITINFLSYNPSLPS</sequence>
<evidence type="ECO:0000256" key="1">
    <source>
        <dbReference type="SAM" id="Phobius"/>
    </source>
</evidence>
<evidence type="ECO:0000313" key="2">
    <source>
        <dbReference type="EMBL" id="OAY50039.1"/>
    </source>
</evidence>
<organism evidence="2">
    <name type="scientific">Manihot esculenta</name>
    <name type="common">Cassava</name>
    <name type="synonym">Jatropha manihot</name>
    <dbReference type="NCBI Taxonomy" id="3983"/>
    <lineage>
        <taxon>Eukaryota</taxon>
        <taxon>Viridiplantae</taxon>
        <taxon>Streptophyta</taxon>
        <taxon>Embryophyta</taxon>
        <taxon>Tracheophyta</taxon>
        <taxon>Spermatophyta</taxon>
        <taxon>Magnoliopsida</taxon>
        <taxon>eudicotyledons</taxon>
        <taxon>Gunneridae</taxon>
        <taxon>Pentapetalae</taxon>
        <taxon>rosids</taxon>
        <taxon>fabids</taxon>
        <taxon>Malpighiales</taxon>
        <taxon>Euphorbiaceae</taxon>
        <taxon>Crotonoideae</taxon>
        <taxon>Manihoteae</taxon>
        <taxon>Manihot</taxon>
    </lineage>
</organism>
<name>A0A2C9VV28_MANES</name>
<dbReference type="EMBL" id="CM004391">
    <property type="protein sequence ID" value="OAY50039.1"/>
    <property type="molecule type" value="Genomic_DNA"/>
</dbReference>
<proteinExistence type="predicted"/>
<dbReference type="AlphaFoldDB" id="A0A2C9VV28"/>
<gene>
    <name evidence="2" type="ORF">MANES_05G103600</name>
</gene>
<reference evidence="2" key="1">
    <citation type="submission" date="2016-02" db="EMBL/GenBank/DDBJ databases">
        <title>WGS assembly of Manihot esculenta.</title>
        <authorList>
            <person name="Bredeson J.V."/>
            <person name="Prochnik S.E."/>
            <person name="Lyons J.B."/>
            <person name="Schmutz J."/>
            <person name="Grimwood J."/>
            <person name="Vrebalov J."/>
            <person name="Bart R.S."/>
            <person name="Amuge T."/>
            <person name="Ferguson M.E."/>
            <person name="Green R."/>
            <person name="Putnam N."/>
            <person name="Stites J."/>
            <person name="Rounsley S."/>
            <person name="Rokhsar D.S."/>
        </authorList>
    </citation>
    <scope>NUCLEOTIDE SEQUENCE [LARGE SCALE GENOMIC DNA]</scope>
    <source>
        <tissue evidence="2">Leaf</tissue>
    </source>
</reference>
<protein>
    <submittedName>
        <fullName evidence="2">Uncharacterized protein</fullName>
    </submittedName>
</protein>
<accession>A0A2C9VV28</accession>